<evidence type="ECO:0000313" key="1">
    <source>
        <dbReference type="Proteomes" id="UP000887579"/>
    </source>
</evidence>
<reference evidence="2" key="1">
    <citation type="submission" date="2022-11" db="UniProtKB">
        <authorList>
            <consortium name="WormBaseParasite"/>
        </authorList>
    </citation>
    <scope>IDENTIFICATION</scope>
</reference>
<organism evidence="1 2">
    <name type="scientific">Panagrolaimus sp. ES5</name>
    <dbReference type="NCBI Taxonomy" id="591445"/>
    <lineage>
        <taxon>Eukaryota</taxon>
        <taxon>Metazoa</taxon>
        <taxon>Ecdysozoa</taxon>
        <taxon>Nematoda</taxon>
        <taxon>Chromadorea</taxon>
        <taxon>Rhabditida</taxon>
        <taxon>Tylenchina</taxon>
        <taxon>Panagrolaimomorpha</taxon>
        <taxon>Panagrolaimoidea</taxon>
        <taxon>Panagrolaimidae</taxon>
        <taxon>Panagrolaimus</taxon>
    </lineage>
</organism>
<protein>
    <submittedName>
        <fullName evidence="2">Uncharacterized protein</fullName>
    </submittedName>
</protein>
<evidence type="ECO:0000313" key="2">
    <source>
        <dbReference type="WBParaSite" id="ES5_v2.g19715.t1"/>
    </source>
</evidence>
<name>A0AC34FR96_9BILA</name>
<proteinExistence type="predicted"/>
<accession>A0AC34FR96</accession>
<dbReference type="Proteomes" id="UP000887579">
    <property type="component" value="Unplaced"/>
</dbReference>
<dbReference type="WBParaSite" id="ES5_v2.g19715.t1">
    <property type="protein sequence ID" value="ES5_v2.g19715.t1"/>
    <property type="gene ID" value="ES5_v2.g19715"/>
</dbReference>
<sequence>MLKFKAQRERELQFTVAADEVKETTEFGDTKANIKESAPQAPAIEGTAAQAAPPAVVEPNVDDEDEEIVESLRIRLVPTNPKHITLNDFLKN</sequence>